<dbReference type="Proteomes" id="UP001208131">
    <property type="component" value="Unassembled WGS sequence"/>
</dbReference>
<proteinExistence type="predicted"/>
<evidence type="ECO:0000313" key="3">
    <source>
        <dbReference type="Proteomes" id="UP001208131"/>
    </source>
</evidence>
<dbReference type="RefSeq" id="WP_267301875.1">
    <property type="nucleotide sequence ID" value="NZ_JAOQJZ010000016.1"/>
</dbReference>
<name>A0AAE3LIG6_9FIRM</name>
<gene>
    <name evidence="2" type="ORF">OCV57_12835</name>
</gene>
<dbReference type="EMBL" id="JAOQJZ010000016">
    <property type="protein sequence ID" value="MCU6706798.1"/>
    <property type="molecule type" value="Genomic_DNA"/>
</dbReference>
<sequence>MIYNESTKSFIKLETALKELGFDQQTIDLALEYLDITKPRNNDLMRKIITRYYPKLMQYSYREKLIKAVKNEISGSDSEELKDRYIIFSSMATGPYFRYMTDALSGNAYIYSENKAMYMKPLTDFYGENAEAVWISTEISNRSNDSISVFTVNHPIYSADDAIRTFNFVSPDDIIAQLLLCVYALDATELPKKSLLGKTKIPDTAAIAIKKLAEVVEKKPKTTTAVFCLFLAAYAEASYFAKEYRAFFDKNIVKYYDDLTQGLIYMKLSTTRIFDLIEAQPQCLTDRYILHFVKSPDKNGNYPAQMVKLAKDHPQLFIETMKNAPFDTAITMEKMLKATDPKYNAEAIGLKATHQERIAKLIAEHFKHSDEIYAYIMGKAEIDTILPFADEEACEGRHKKMYYIVAYGEDDFIIRCIAALSIGASKDTSDPLQLIGNDLYYNTEFIVRAMVRSGLPIDIIIRSLGWQIESSYCKEVIINKITAVMPEFKDKATIIDVSKMAVTSRLLYIRLLDIADSNKYKDEFFALCDDNSKVIKAELVKVISAHKDWHDNVCKLLAQKKSAKRETALMIIENQGTDAYRTELEKAYATEKSDKLKSKISELLGSEAKPAEISDEDLVTALTKGTKSKKVLWLFEQPFAPIHFTDDKIAEDIYLQALLLTYANADEGTLPPEGKTLAQKLKSDELETFALEVLSRWLEKGAEAKTKWTMYFAAIYGGDEAINCLTDYIKEWSKQSLNMRVALAVKAVNAVALNGSSYALMTVDNISRKYKSRAVRAAAVDALANAAKQLGLTTQELADKIVPDMGFDEKMCRTFDFGSRKFSVYLTPQLDIEIFEGEKKLKNLPKIGVNDDPALAEKATADFKEMKKQMKTVVDAQKQRLEYVLMLDRKWTAAAWKALFVKNPLMHCFAIGLIWGIYENGCLKTSFRYLDDGSFTNSDDDEIELSEVMQIGLVHPLELTEHEKEAWLEQLDDYKIIQPFDQLRRKVYKVAEIDKNKTACEIFKNTEITNTTLVNRMTKAGWYKGQAQDAGFFYEFIRNDISGKEKDPDGKLINIGMTAELKFSGTYIGYYEIEDVTVEELYFRLPDAAYNDNMKLGDVNPRYYSEVVLQLKKAINK</sequence>
<evidence type="ECO:0000259" key="1">
    <source>
        <dbReference type="Pfam" id="PF13569"/>
    </source>
</evidence>
<reference evidence="2 3" key="1">
    <citation type="journal article" date="2021" name="ISME Commun">
        <title>Automated analysis of genomic sequences facilitates high-throughput and comprehensive description of bacteria.</title>
        <authorList>
            <person name="Hitch T.C.A."/>
        </authorList>
    </citation>
    <scope>NUCLEOTIDE SEQUENCE [LARGE SCALE GENOMIC DNA]</scope>
    <source>
        <strain evidence="2 3">Sanger_31</strain>
    </source>
</reference>
<organism evidence="2 3">
    <name type="scientific">Hominimerdicola aceti</name>
    <dbReference type="NCBI Taxonomy" id="2981726"/>
    <lineage>
        <taxon>Bacteria</taxon>
        <taxon>Bacillati</taxon>
        <taxon>Bacillota</taxon>
        <taxon>Clostridia</taxon>
        <taxon>Eubacteriales</taxon>
        <taxon>Oscillospiraceae</taxon>
        <taxon>Hominimerdicola</taxon>
    </lineage>
</organism>
<protein>
    <submittedName>
        <fullName evidence="2">DUF4132 domain-containing protein</fullName>
    </submittedName>
</protein>
<comment type="caution">
    <text evidence="2">The sequence shown here is derived from an EMBL/GenBank/DDBJ whole genome shotgun (WGS) entry which is preliminary data.</text>
</comment>
<dbReference type="Pfam" id="PF13569">
    <property type="entry name" value="DUF4132"/>
    <property type="match status" value="1"/>
</dbReference>
<dbReference type="AlphaFoldDB" id="A0AAE3LIG6"/>
<keyword evidence="3" id="KW-1185">Reference proteome</keyword>
<feature type="domain" description="DUF4132" evidence="1">
    <location>
        <begin position="839"/>
        <end position="1022"/>
    </location>
</feature>
<dbReference type="InterPro" id="IPR025406">
    <property type="entry name" value="DUF4132"/>
</dbReference>
<evidence type="ECO:0000313" key="2">
    <source>
        <dbReference type="EMBL" id="MCU6706798.1"/>
    </source>
</evidence>
<accession>A0AAE3LIG6</accession>